<keyword evidence="4" id="KW-1185">Reference proteome</keyword>
<comment type="caution">
    <text evidence="3">The sequence shown here is derived from an EMBL/GenBank/DDBJ whole genome shotgun (WGS) entry which is preliminary data.</text>
</comment>
<dbReference type="EMBL" id="CAJQZP010000541">
    <property type="protein sequence ID" value="CAG4967467.1"/>
    <property type="molecule type" value="Genomic_DNA"/>
</dbReference>
<dbReference type="PROSITE" id="PS50158">
    <property type="entry name" value="ZF_CCHC"/>
    <property type="match status" value="1"/>
</dbReference>
<accession>A0A8S3WLQ9</accession>
<protein>
    <submittedName>
        <fullName evidence="3">(apollo) hypothetical protein</fullName>
    </submittedName>
</protein>
<keyword evidence="1" id="KW-0479">Metal-binding</keyword>
<evidence type="ECO:0000313" key="4">
    <source>
        <dbReference type="Proteomes" id="UP000691718"/>
    </source>
</evidence>
<gene>
    <name evidence="3" type="ORF">PAPOLLO_LOCUS7795</name>
</gene>
<proteinExistence type="predicted"/>
<dbReference type="GO" id="GO:0003676">
    <property type="term" value="F:nucleic acid binding"/>
    <property type="evidence" value="ECO:0007669"/>
    <property type="project" value="InterPro"/>
</dbReference>
<sequence>MARVSRPTKCAELRISGLDDSISAVEVVTAIAQRSECPAEMVKIGEIRRTSSDTGTIWVSCPVPATNKIEGGGRFLIRWVPAQVKILSSRLLQCYKYLHNGHVCAECSSEVDRSNDCYRCGQAGHKFAKCTATPNFSLCIAANKAADHVLGSKR</sequence>
<dbReference type="Proteomes" id="UP000691718">
    <property type="component" value="Unassembled WGS sequence"/>
</dbReference>
<organism evidence="3 4">
    <name type="scientific">Parnassius apollo</name>
    <name type="common">Apollo butterfly</name>
    <name type="synonym">Papilio apollo</name>
    <dbReference type="NCBI Taxonomy" id="110799"/>
    <lineage>
        <taxon>Eukaryota</taxon>
        <taxon>Metazoa</taxon>
        <taxon>Ecdysozoa</taxon>
        <taxon>Arthropoda</taxon>
        <taxon>Hexapoda</taxon>
        <taxon>Insecta</taxon>
        <taxon>Pterygota</taxon>
        <taxon>Neoptera</taxon>
        <taxon>Endopterygota</taxon>
        <taxon>Lepidoptera</taxon>
        <taxon>Glossata</taxon>
        <taxon>Ditrysia</taxon>
        <taxon>Papilionoidea</taxon>
        <taxon>Papilionidae</taxon>
        <taxon>Parnassiinae</taxon>
        <taxon>Parnassini</taxon>
        <taxon>Parnassius</taxon>
        <taxon>Parnassius</taxon>
    </lineage>
</organism>
<keyword evidence="1" id="KW-0862">Zinc</keyword>
<keyword evidence="1" id="KW-0863">Zinc-finger</keyword>
<evidence type="ECO:0000256" key="1">
    <source>
        <dbReference type="PROSITE-ProRule" id="PRU00047"/>
    </source>
</evidence>
<evidence type="ECO:0000259" key="2">
    <source>
        <dbReference type="PROSITE" id="PS50158"/>
    </source>
</evidence>
<feature type="domain" description="CCHC-type" evidence="2">
    <location>
        <begin position="117"/>
        <end position="130"/>
    </location>
</feature>
<dbReference type="GO" id="GO:0008270">
    <property type="term" value="F:zinc ion binding"/>
    <property type="evidence" value="ECO:0007669"/>
    <property type="project" value="UniProtKB-KW"/>
</dbReference>
<evidence type="ECO:0000313" key="3">
    <source>
        <dbReference type="EMBL" id="CAG4967467.1"/>
    </source>
</evidence>
<reference evidence="3" key="1">
    <citation type="submission" date="2021-04" db="EMBL/GenBank/DDBJ databases">
        <authorList>
            <person name="Tunstrom K."/>
        </authorList>
    </citation>
    <scope>NUCLEOTIDE SEQUENCE</scope>
</reference>
<name>A0A8S3WLQ9_PARAO</name>
<dbReference type="OrthoDB" id="7490362at2759"/>
<dbReference type="AlphaFoldDB" id="A0A8S3WLQ9"/>
<dbReference type="InterPro" id="IPR001878">
    <property type="entry name" value="Znf_CCHC"/>
</dbReference>